<dbReference type="Proteomes" id="UP000004550">
    <property type="component" value="Chromosome"/>
</dbReference>
<dbReference type="PANTHER" id="PTHR43821:SF1">
    <property type="entry name" value="NAD(P)H NITROREDUCTASE YDJA-RELATED"/>
    <property type="match status" value="1"/>
</dbReference>
<protein>
    <recommendedName>
        <fullName evidence="7">Putative NAD(P)H nitroreductase</fullName>
        <ecNumber evidence="7">1.-.-.-</ecNumber>
    </recommendedName>
</protein>
<sequence length="192" mass="21237">MFNDRTSPLSLLQTRRSGKPRDLIAPGPDEGQLRTILEVAQRTPDHGKLAPWRFVIVPLEKRDALAALLENAYRAEKPDAGRLEIEAMHQFAHQAPTLVVALSAPVEGSKIPLWEQELSAGAAIMNLLHAAHALGFAGGWLTGWPSYNEDVRAAFAKAGERIAGFVFIGTPGREQEERPRPEYDNIVSIWDR</sequence>
<evidence type="ECO:0000256" key="2">
    <source>
        <dbReference type="ARBA" id="ARBA00022630"/>
    </source>
</evidence>
<keyword evidence="6 7" id="KW-0520">NAD</keyword>
<evidence type="ECO:0000256" key="3">
    <source>
        <dbReference type="ARBA" id="ARBA00022643"/>
    </source>
</evidence>
<reference evidence="10 11" key="1">
    <citation type="journal article" date="2012" name="J. Bacteriol.">
        <title>Genome sequence of Sphingobium indicum B90A, a hexachlorocyclohexane-degrading bacterium.</title>
        <authorList>
            <person name="Anand S."/>
            <person name="Sangwan N."/>
            <person name="Lata P."/>
            <person name="Kaur J."/>
            <person name="Dua A."/>
            <person name="Singh A.K."/>
            <person name="Verma M."/>
            <person name="Kaur J."/>
            <person name="Khurana J.P."/>
            <person name="Khurana P."/>
            <person name="Mathur S."/>
            <person name="Lal R."/>
        </authorList>
    </citation>
    <scope>NUCLEOTIDE SEQUENCE [LARGE SCALE GENOMIC DNA]</scope>
    <source>
        <strain evidence="11">DSM 16412 / CCM 7286 / MTCC 6364 / B90A</strain>
    </source>
</reference>
<feature type="binding site" evidence="8">
    <location>
        <position position="42"/>
    </location>
    <ligand>
        <name>FMN</name>
        <dbReference type="ChEBI" id="CHEBI:58210"/>
        <note>ligand shared between dimeric partners</note>
    </ligand>
</feature>
<evidence type="ECO:0000256" key="5">
    <source>
        <dbReference type="ARBA" id="ARBA00023002"/>
    </source>
</evidence>
<dbReference type="InterPro" id="IPR000415">
    <property type="entry name" value="Nitroreductase-like"/>
</dbReference>
<evidence type="ECO:0000313" key="10">
    <source>
        <dbReference type="EMBL" id="APL96223.1"/>
    </source>
</evidence>
<dbReference type="GO" id="GO:0016491">
    <property type="term" value="F:oxidoreductase activity"/>
    <property type="evidence" value="ECO:0007669"/>
    <property type="project" value="UniProtKB-UniRule"/>
</dbReference>
<feature type="binding site" evidence="8">
    <location>
        <position position="46"/>
    </location>
    <ligand>
        <name>FMN</name>
        <dbReference type="ChEBI" id="CHEBI:58210"/>
        <note>ligand shared between dimeric partners</note>
    </ligand>
</feature>
<evidence type="ECO:0000256" key="4">
    <source>
        <dbReference type="ARBA" id="ARBA00022857"/>
    </source>
</evidence>
<evidence type="ECO:0000256" key="8">
    <source>
        <dbReference type="PIRSR" id="PIRSR000232-1"/>
    </source>
</evidence>
<feature type="binding site" description="in other chain" evidence="8">
    <location>
        <begin position="140"/>
        <end position="142"/>
    </location>
    <ligand>
        <name>FMN</name>
        <dbReference type="ChEBI" id="CHEBI:58210"/>
        <note>ligand shared between dimeric partners</note>
    </ligand>
</feature>
<dbReference type="SUPFAM" id="SSF55469">
    <property type="entry name" value="FMN-dependent nitroreductase-like"/>
    <property type="match status" value="1"/>
</dbReference>
<dbReference type="AlphaFoldDB" id="A0A1L5BTL8"/>
<dbReference type="InterPro" id="IPR029479">
    <property type="entry name" value="Nitroreductase"/>
</dbReference>
<name>A0A1L5BTL8_SPHIB</name>
<keyword evidence="5 7" id="KW-0560">Oxidoreductase</keyword>
<evidence type="ECO:0000313" key="11">
    <source>
        <dbReference type="Proteomes" id="UP000004550"/>
    </source>
</evidence>
<dbReference type="CDD" id="cd02135">
    <property type="entry name" value="YdjA-like"/>
    <property type="match status" value="1"/>
</dbReference>
<dbReference type="GeneID" id="29273898"/>
<dbReference type="PIRSF" id="PIRSF000232">
    <property type="entry name" value="YdjA"/>
    <property type="match status" value="1"/>
</dbReference>
<dbReference type="Pfam" id="PF00881">
    <property type="entry name" value="Nitroreductase"/>
    <property type="match status" value="1"/>
</dbReference>
<feature type="binding site" description="in other chain" evidence="8">
    <location>
        <begin position="15"/>
        <end position="17"/>
    </location>
    <ligand>
        <name>FMN</name>
        <dbReference type="ChEBI" id="CHEBI:58210"/>
        <note>ligand shared between dimeric partners</note>
    </ligand>
</feature>
<comment type="cofactor">
    <cofactor evidence="8">
        <name>FMN</name>
        <dbReference type="ChEBI" id="CHEBI:58210"/>
    </cofactor>
    <text evidence="8">Binds 1 FMN per subunit.</text>
</comment>
<dbReference type="InterPro" id="IPR026021">
    <property type="entry name" value="YdjA-like"/>
</dbReference>
<dbReference type="Gene3D" id="3.40.109.10">
    <property type="entry name" value="NADH Oxidase"/>
    <property type="match status" value="1"/>
</dbReference>
<evidence type="ECO:0000256" key="7">
    <source>
        <dbReference type="PIRNR" id="PIRNR000232"/>
    </source>
</evidence>
<organism evidence="10 11">
    <name type="scientific">Sphingobium indicum (strain DSM 16412 / CCM 7286 / MTCC 6364 / B90A)</name>
    <dbReference type="NCBI Taxonomy" id="861109"/>
    <lineage>
        <taxon>Bacteria</taxon>
        <taxon>Pseudomonadati</taxon>
        <taxon>Pseudomonadota</taxon>
        <taxon>Alphaproteobacteria</taxon>
        <taxon>Sphingomonadales</taxon>
        <taxon>Sphingomonadaceae</taxon>
        <taxon>Sphingobium</taxon>
    </lineage>
</organism>
<keyword evidence="2 7" id="KW-0285">Flavoprotein</keyword>
<comment type="similarity">
    <text evidence="1 7">Belongs to the nitroreductase family.</text>
</comment>
<dbReference type="EC" id="1.-.-.-" evidence="7"/>
<gene>
    <name evidence="10" type="ORF">SIDU_03755</name>
</gene>
<evidence type="ECO:0000256" key="1">
    <source>
        <dbReference type="ARBA" id="ARBA00007118"/>
    </source>
</evidence>
<dbReference type="RefSeq" id="WP_013040566.1">
    <property type="nucleotide sequence ID" value="NZ_CP013070.1"/>
</dbReference>
<evidence type="ECO:0000259" key="9">
    <source>
        <dbReference type="Pfam" id="PF00881"/>
    </source>
</evidence>
<proteinExistence type="inferred from homology"/>
<keyword evidence="3 7" id="KW-0288">FMN</keyword>
<dbReference type="KEGG" id="sinb:SIDU_03755"/>
<evidence type="ECO:0000256" key="6">
    <source>
        <dbReference type="ARBA" id="ARBA00023027"/>
    </source>
</evidence>
<feature type="domain" description="Nitroreductase" evidence="9">
    <location>
        <begin position="26"/>
        <end position="169"/>
    </location>
</feature>
<accession>A0A1L5BTL8</accession>
<dbReference type="InterPro" id="IPR052530">
    <property type="entry name" value="NAD(P)H_nitroreductase"/>
</dbReference>
<keyword evidence="4 7" id="KW-0521">NADP</keyword>
<dbReference type="PANTHER" id="PTHR43821">
    <property type="entry name" value="NAD(P)H NITROREDUCTASE YDJA-RELATED"/>
    <property type="match status" value="1"/>
</dbReference>
<dbReference type="EMBL" id="CP013070">
    <property type="protein sequence ID" value="APL96223.1"/>
    <property type="molecule type" value="Genomic_DNA"/>
</dbReference>